<evidence type="ECO:0000256" key="5">
    <source>
        <dbReference type="ARBA" id="ARBA00022801"/>
    </source>
</evidence>
<dbReference type="GO" id="GO:0003697">
    <property type="term" value="F:single-stranded DNA binding"/>
    <property type="evidence" value="ECO:0007669"/>
    <property type="project" value="TreeGrafter"/>
</dbReference>
<dbReference type="Gene3D" id="2.40.50.140">
    <property type="entry name" value="Nucleic acid-binding proteins"/>
    <property type="match status" value="1"/>
</dbReference>
<dbReference type="PANTHER" id="PTHR11630:SF66">
    <property type="entry name" value="DNA REPLICATION LICENSING FACTOR MCM4"/>
    <property type="match status" value="1"/>
</dbReference>
<dbReference type="Pfam" id="PF17207">
    <property type="entry name" value="MCM_OB"/>
    <property type="match status" value="1"/>
</dbReference>
<evidence type="ECO:0000256" key="7">
    <source>
        <dbReference type="ARBA" id="ARBA00022840"/>
    </source>
</evidence>
<organism evidence="11 12">
    <name type="scientific">Aciduliprofundum boonei (strain DSM 19572 / T469)</name>
    <dbReference type="NCBI Taxonomy" id="439481"/>
    <lineage>
        <taxon>Archaea</taxon>
        <taxon>Methanobacteriati</taxon>
        <taxon>Thermoplasmatota</taxon>
        <taxon>DHVE2 group</taxon>
        <taxon>Candidatus Aciduliprofundum</taxon>
    </lineage>
</organism>
<dbReference type="InterPro" id="IPR036388">
    <property type="entry name" value="WH-like_DNA-bd_sf"/>
</dbReference>
<dbReference type="FunFam" id="2.20.28.10:FF:000003">
    <property type="entry name" value="DNA helicase"/>
    <property type="match status" value="1"/>
</dbReference>
<dbReference type="InterPro" id="IPR031327">
    <property type="entry name" value="MCM"/>
</dbReference>
<dbReference type="FunFam" id="3.40.50.300:FF:000826">
    <property type="entry name" value="Replicative DNA helicase Mcm"/>
    <property type="match status" value="1"/>
</dbReference>
<keyword evidence="5" id="KW-0378">Hydrolase</keyword>
<dbReference type="PROSITE" id="PS50051">
    <property type="entry name" value="MCM_2"/>
    <property type="match status" value="1"/>
</dbReference>
<dbReference type="HOGENOM" id="CLU_000995_6_0_2"/>
<dbReference type="InterPro" id="IPR041562">
    <property type="entry name" value="MCM_lid"/>
</dbReference>
<dbReference type="InterPro" id="IPR001208">
    <property type="entry name" value="MCM_dom"/>
</dbReference>
<dbReference type="OrthoDB" id="6747at2157"/>
<evidence type="ECO:0000313" key="11">
    <source>
        <dbReference type="EMBL" id="ADD08984.1"/>
    </source>
</evidence>
<dbReference type="InterPro" id="IPR033762">
    <property type="entry name" value="MCM_OB"/>
</dbReference>
<keyword evidence="12" id="KW-1185">Reference proteome</keyword>
<protein>
    <recommendedName>
        <fullName evidence="2">DNA helicase</fullName>
        <ecNumber evidence="2">3.6.4.12</ecNumber>
    </recommendedName>
</protein>
<dbReference type="Pfam" id="PF00493">
    <property type="entry name" value="MCM"/>
    <property type="match status" value="1"/>
</dbReference>
<dbReference type="Gene3D" id="3.40.50.300">
    <property type="entry name" value="P-loop containing nucleotide triphosphate hydrolases"/>
    <property type="match status" value="1"/>
</dbReference>
<dbReference type="PRINTS" id="PR01657">
    <property type="entry name" value="MCMFAMILY"/>
</dbReference>
<evidence type="ECO:0000256" key="6">
    <source>
        <dbReference type="ARBA" id="ARBA00022806"/>
    </source>
</evidence>
<feature type="domain" description="MCM C-terminal AAA(+) ATPase" evidence="10">
    <location>
        <begin position="284"/>
        <end position="489"/>
    </location>
</feature>
<dbReference type="AlphaFoldDB" id="B5IFQ2"/>
<dbReference type="GO" id="GO:0006260">
    <property type="term" value="P:DNA replication"/>
    <property type="evidence" value="ECO:0007669"/>
    <property type="project" value="UniProtKB-KW"/>
</dbReference>
<dbReference type="KEGG" id="abi:Aboo_1175"/>
<dbReference type="RefSeq" id="WP_008085684.1">
    <property type="nucleotide sequence ID" value="NC_013926.1"/>
</dbReference>
<evidence type="ECO:0000256" key="2">
    <source>
        <dbReference type="ARBA" id="ARBA00012551"/>
    </source>
</evidence>
<dbReference type="Gene3D" id="3.30.1640.10">
    <property type="entry name" value="mini-chromosome maintenance (MCM) complex, chain A, domain 1"/>
    <property type="match status" value="1"/>
</dbReference>
<keyword evidence="8 9" id="KW-0238">DNA-binding</keyword>
<keyword evidence="6" id="KW-0347">Helicase</keyword>
<keyword evidence="3" id="KW-0235">DNA replication</keyword>
<dbReference type="InterPro" id="IPR012340">
    <property type="entry name" value="NA-bd_OB-fold"/>
</dbReference>
<dbReference type="Gene3D" id="1.10.10.10">
    <property type="entry name" value="Winged helix-like DNA-binding domain superfamily/Winged helix DNA-binding domain"/>
    <property type="match status" value="1"/>
</dbReference>
<dbReference type="SMART" id="SM00350">
    <property type="entry name" value="MCM"/>
    <property type="match status" value="1"/>
</dbReference>
<keyword evidence="7 9" id="KW-0067">ATP-binding</keyword>
<dbReference type="EMBL" id="CP001941">
    <property type="protein sequence ID" value="ADD08984.1"/>
    <property type="molecule type" value="Genomic_DNA"/>
</dbReference>
<dbReference type="eggNOG" id="arCOG00439">
    <property type="taxonomic scope" value="Archaea"/>
</dbReference>
<reference evidence="11" key="1">
    <citation type="submission" date="2010-02" db="EMBL/GenBank/DDBJ databases">
        <title>Complete sequence of Aciduliprofundum boonei T469.</title>
        <authorList>
            <consortium name="US DOE Joint Genome Institute"/>
            <person name="Lucas S."/>
            <person name="Copeland A."/>
            <person name="Lapidus A."/>
            <person name="Cheng J.-F."/>
            <person name="Bruce D."/>
            <person name="Goodwin L."/>
            <person name="Pitluck S."/>
            <person name="Saunders E."/>
            <person name="Detter J.C."/>
            <person name="Han C."/>
            <person name="Tapia R."/>
            <person name="Land M."/>
            <person name="Hauser L."/>
            <person name="Kyrpides N."/>
            <person name="Mikhailova N."/>
            <person name="Flores G."/>
            <person name="Reysenbach A.-L."/>
            <person name="Woyke T."/>
        </authorList>
    </citation>
    <scope>NUCLEOTIDE SEQUENCE</scope>
    <source>
        <strain evidence="11">T469</strain>
    </source>
</reference>
<dbReference type="GO" id="GO:0017116">
    <property type="term" value="F:single-stranded DNA helicase activity"/>
    <property type="evidence" value="ECO:0007669"/>
    <property type="project" value="TreeGrafter"/>
</dbReference>
<dbReference type="EC" id="3.6.4.12" evidence="2"/>
<gene>
    <name evidence="11" type="ordered locus">Aboo_1175</name>
</gene>
<dbReference type="Gene3D" id="2.20.28.10">
    <property type="match status" value="1"/>
</dbReference>
<dbReference type="Pfam" id="PF21100">
    <property type="entry name" value="WHD_MCM"/>
    <property type="match status" value="1"/>
</dbReference>
<dbReference type="Pfam" id="PF17855">
    <property type="entry name" value="MCM_lid"/>
    <property type="match status" value="1"/>
</dbReference>
<evidence type="ECO:0000256" key="4">
    <source>
        <dbReference type="ARBA" id="ARBA00022741"/>
    </source>
</evidence>
<dbReference type="GO" id="GO:0016787">
    <property type="term" value="F:hydrolase activity"/>
    <property type="evidence" value="ECO:0007669"/>
    <property type="project" value="UniProtKB-KW"/>
</dbReference>
<evidence type="ECO:0000256" key="8">
    <source>
        <dbReference type="ARBA" id="ARBA00023125"/>
    </source>
</evidence>
<evidence type="ECO:0000256" key="3">
    <source>
        <dbReference type="ARBA" id="ARBA00022705"/>
    </source>
</evidence>
<comment type="similarity">
    <text evidence="1 9">Belongs to the MCM family.</text>
</comment>
<dbReference type="GeneID" id="8828135"/>
<dbReference type="SUPFAM" id="SSF52540">
    <property type="entry name" value="P-loop containing nucleoside triphosphate hydrolases"/>
    <property type="match status" value="1"/>
</dbReference>
<dbReference type="GO" id="GO:0005524">
    <property type="term" value="F:ATP binding"/>
    <property type="evidence" value="ECO:0007669"/>
    <property type="project" value="UniProtKB-KW"/>
</dbReference>
<dbReference type="PANTHER" id="PTHR11630">
    <property type="entry name" value="DNA REPLICATION LICENSING FACTOR MCM FAMILY MEMBER"/>
    <property type="match status" value="1"/>
</dbReference>
<dbReference type="InterPro" id="IPR027417">
    <property type="entry name" value="P-loop_NTPase"/>
</dbReference>
<evidence type="ECO:0000313" key="12">
    <source>
        <dbReference type="Proteomes" id="UP000001400"/>
    </source>
</evidence>
<sequence length="694" mass="79273">MEFNENEIRDMWHEFFSRTDYGNKLNEIADEYPDTRSIYIRFEDIENYKPLFAEDFLKNPEIYIKIGEEEIRSYIHDNEKHIHLRIHQLPRDRRKEIRELRSVHVGQFLSIEGIIRRASEVRPKLKFGAFRCSDCGGITKIEQTGIRLIEPVKCAVCGKSRFSNDKKSAPIKFTFIPEKSEFVDTQKAEIQDNPENLRGREQPQRLMAYLEDDIAGEIVPGDRVVLNGILKVKERRMFGNVRSTEFDIFIDVVSIDKESKELESIEITEEDERLIKEEARKGDIIDRMRRAIAPTIYGMEIEKEALLLQMFGGVTKKMKDGTRIRGDIHILLVGDPGTAKSQLLQYMAQLAPRGIYTSGKGSSAAGLTATAVRDETGRWTLEAGALVLADLGLAAIDEIDKMNATDRDSIYQAMEQQIIAVTKAGIYATLMARCSILGAANPKYGRFDVSRPLVDQIDLPTPLLSRFDVIFKILDRPNPERDKALANHVLEAHLAGEMLQLEEEDNIVVKQFETGMTPEFIRKYVAYAKRNIIPKMSDEAKDLILKKYVDTRKMYEETKAVPITPRQLEAMVRLAEASARARLSDIVTKEDAERAIRIVDYFLKETSMDESGIIDSDVLYTGISSRQRSAMERMELIIKSLASSNNGFARKEDIIEEAKKEGIDEVKAEQILERMHRQGIIAETKRGVYKYVQV</sequence>
<evidence type="ECO:0000259" key="10">
    <source>
        <dbReference type="PROSITE" id="PS50051"/>
    </source>
</evidence>
<proteinExistence type="inferred from homology"/>
<keyword evidence="4 9" id="KW-0547">Nucleotide-binding</keyword>
<dbReference type="STRING" id="439481.Aboo_1175"/>
<name>B5IFQ2_ACIB4</name>
<dbReference type="Proteomes" id="UP000001400">
    <property type="component" value="Chromosome"/>
</dbReference>
<dbReference type="SUPFAM" id="SSF50249">
    <property type="entry name" value="Nucleic acid-binding proteins"/>
    <property type="match status" value="1"/>
</dbReference>
<evidence type="ECO:0000256" key="1">
    <source>
        <dbReference type="ARBA" id="ARBA00008010"/>
    </source>
</evidence>
<evidence type="ECO:0000256" key="9">
    <source>
        <dbReference type="RuleBase" id="RU004070"/>
    </source>
</evidence>
<dbReference type="GO" id="GO:0042555">
    <property type="term" value="C:MCM complex"/>
    <property type="evidence" value="ECO:0007669"/>
    <property type="project" value="TreeGrafter"/>
</dbReference>
<dbReference type="InterPro" id="IPR048907">
    <property type="entry name" value="WHD_MCM_arc"/>
</dbReference>
<accession>B5IFQ2</accession>